<feature type="region of interest" description="Disordered" evidence="1">
    <location>
        <begin position="1"/>
        <end position="56"/>
    </location>
</feature>
<dbReference type="SUPFAM" id="SSF55120">
    <property type="entry name" value="Pseudouridine synthase"/>
    <property type="match status" value="1"/>
</dbReference>
<dbReference type="GO" id="GO:0009982">
    <property type="term" value="F:pseudouridine synthase activity"/>
    <property type="evidence" value="ECO:0007669"/>
    <property type="project" value="InterPro"/>
</dbReference>
<dbReference type="EMBL" id="HBHT01023621">
    <property type="protein sequence ID" value="CAD9974387.1"/>
    <property type="molecule type" value="Transcribed_RNA"/>
</dbReference>
<feature type="compositionally biased region" description="Polar residues" evidence="1">
    <location>
        <begin position="171"/>
        <end position="181"/>
    </location>
</feature>
<evidence type="ECO:0008006" key="3">
    <source>
        <dbReference type="Google" id="ProtNLM"/>
    </source>
</evidence>
<feature type="compositionally biased region" description="Basic and acidic residues" evidence="1">
    <location>
        <begin position="10"/>
        <end position="38"/>
    </location>
</feature>
<sequence>MNYNDMMQQQHERQRREEREGNHYHNHNDHDHDEDPSQNKKKKKKKPKQAQPCSLRWKVVGSEELNTLYHEAISFGSGQDNSKEATTTTTTTASSVSLDPSFVMLHVETQQGRRHMIRALLGQVAYCPIVGDFRYANNHHNNDRFVANGGEQTIPMPDQSVALHAAQLTLPPSLQLGQPNQKRTRPTVVPESESVEVNDQEKDKDGKDDHEKDKDGKDDQEKDKEEKVPKMETNTEEAGPNNSTPLPVDPQPVDPQPDTTTATPSIPLAGRTITAPIPFLWVKYFFQETS</sequence>
<dbReference type="AlphaFoldDB" id="A0A7S2YFR3"/>
<dbReference type="InterPro" id="IPR020103">
    <property type="entry name" value="PsdUridine_synth_cat_dom_sf"/>
</dbReference>
<name>A0A7S2YFR3_9STRA</name>
<dbReference type="GO" id="GO:0003723">
    <property type="term" value="F:RNA binding"/>
    <property type="evidence" value="ECO:0007669"/>
    <property type="project" value="InterPro"/>
</dbReference>
<accession>A0A7S2YFR3</accession>
<dbReference type="Gene3D" id="3.30.2350.10">
    <property type="entry name" value="Pseudouridine synthase"/>
    <property type="match status" value="1"/>
</dbReference>
<organism evidence="2">
    <name type="scientific">Entomoneis paludosa</name>
    <dbReference type="NCBI Taxonomy" id="265537"/>
    <lineage>
        <taxon>Eukaryota</taxon>
        <taxon>Sar</taxon>
        <taxon>Stramenopiles</taxon>
        <taxon>Ochrophyta</taxon>
        <taxon>Bacillariophyta</taxon>
        <taxon>Bacillariophyceae</taxon>
        <taxon>Bacillariophycidae</taxon>
        <taxon>Entomoneidaceae</taxon>
        <taxon>Entomoneis</taxon>
    </lineage>
</organism>
<proteinExistence type="predicted"/>
<feature type="compositionally biased region" description="Basic and acidic residues" evidence="1">
    <location>
        <begin position="199"/>
        <end position="230"/>
    </location>
</feature>
<gene>
    <name evidence="2" type="ORF">APAL1065_LOCUS15846</name>
</gene>
<evidence type="ECO:0000313" key="2">
    <source>
        <dbReference type="EMBL" id="CAD9974387.1"/>
    </source>
</evidence>
<reference evidence="2" key="1">
    <citation type="submission" date="2021-01" db="EMBL/GenBank/DDBJ databases">
        <authorList>
            <person name="Corre E."/>
            <person name="Pelletier E."/>
            <person name="Niang G."/>
            <person name="Scheremetjew M."/>
            <person name="Finn R."/>
            <person name="Kale V."/>
            <person name="Holt S."/>
            <person name="Cochrane G."/>
            <person name="Meng A."/>
            <person name="Brown T."/>
            <person name="Cohen L."/>
        </authorList>
    </citation>
    <scope>NUCLEOTIDE SEQUENCE</scope>
    <source>
        <strain evidence="2">CCMP125</strain>
    </source>
</reference>
<feature type="region of interest" description="Disordered" evidence="1">
    <location>
        <begin position="171"/>
        <end position="272"/>
    </location>
</feature>
<feature type="compositionally biased region" description="Basic residues" evidence="1">
    <location>
        <begin position="39"/>
        <end position="48"/>
    </location>
</feature>
<protein>
    <recommendedName>
        <fullName evidence="3">Pseudouridine synthase RsuA/RluA-like domain-containing protein</fullName>
    </recommendedName>
</protein>
<dbReference type="GO" id="GO:0001522">
    <property type="term" value="P:pseudouridine synthesis"/>
    <property type="evidence" value="ECO:0007669"/>
    <property type="project" value="InterPro"/>
</dbReference>
<evidence type="ECO:0000256" key="1">
    <source>
        <dbReference type="SAM" id="MobiDB-lite"/>
    </source>
</evidence>